<dbReference type="InterPro" id="IPR035979">
    <property type="entry name" value="RBD_domain_sf"/>
</dbReference>
<feature type="compositionally biased region" description="Basic and acidic residues" evidence="1">
    <location>
        <begin position="286"/>
        <end position="297"/>
    </location>
</feature>
<dbReference type="Gene3D" id="3.30.70.330">
    <property type="match status" value="1"/>
</dbReference>
<dbReference type="GO" id="GO:0003676">
    <property type="term" value="F:nucleic acid binding"/>
    <property type="evidence" value="ECO:0007669"/>
    <property type="project" value="InterPro"/>
</dbReference>
<reference evidence="2" key="1">
    <citation type="journal article" date="2020" name="Stud. Mycol.">
        <title>101 Dothideomycetes genomes: a test case for predicting lifestyles and emergence of pathogens.</title>
        <authorList>
            <person name="Haridas S."/>
            <person name="Albert R."/>
            <person name="Binder M."/>
            <person name="Bloem J."/>
            <person name="Labutti K."/>
            <person name="Salamov A."/>
            <person name="Andreopoulos B."/>
            <person name="Baker S."/>
            <person name="Barry K."/>
            <person name="Bills G."/>
            <person name="Bluhm B."/>
            <person name="Cannon C."/>
            <person name="Castanera R."/>
            <person name="Culley D."/>
            <person name="Daum C."/>
            <person name="Ezra D."/>
            <person name="Gonzalez J."/>
            <person name="Henrissat B."/>
            <person name="Kuo A."/>
            <person name="Liang C."/>
            <person name="Lipzen A."/>
            <person name="Lutzoni F."/>
            <person name="Magnuson J."/>
            <person name="Mondo S."/>
            <person name="Nolan M."/>
            <person name="Ohm R."/>
            <person name="Pangilinan J."/>
            <person name="Park H.-J."/>
            <person name="Ramirez L."/>
            <person name="Alfaro M."/>
            <person name="Sun H."/>
            <person name="Tritt A."/>
            <person name="Yoshinaga Y."/>
            <person name="Zwiers L.-H."/>
            <person name="Turgeon B."/>
            <person name="Goodwin S."/>
            <person name="Spatafora J."/>
            <person name="Crous P."/>
            <person name="Grigoriev I."/>
        </authorList>
    </citation>
    <scope>NUCLEOTIDE SEQUENCE</scope>
    <source>
        <strain evidence="2">CBS 101060</strain>
    </source>
</reference>
<feature type="region of interest" description="Disordered" evidence="1">
    <location>
        <begin position="214"/>
        <end position="297"/>
    </location>
</feature>
<organism evidence="2 3">
    <name type="scientific">Patellaria atrata CBS 101060</name>
    <dbReference type="NCBI Taxonomy" id="1346257"/>
    <lineage>
        <taxon>Eukaryota</taxon>
        <taxon>Fungi</taxon>
        <taxon>Dikarya</taxon>
        <taxon>Ascomycota</taxon>
        <taxon>Pezizomycotina</taxon>
        <taxon>Dothideomycetes</taxon>
        <taxon>Dothideomycetes incertae sedis</taxon>
        <taxon>Patellariales</taxon>
        <taxon>Patellariaceae</taxon>
        <taxon>Patellaria</taxon>
    </lineage>
</organism>
<dbReference type="Proteomes" id="UP000799429">
    <property type="component" value="Unassembled WGS sequence"/>
</dbReference>
<sequence length="297" mass="32329">MVVAKDIPSFDDIIQADRKKRKAEDLASKIFGKNRRASAPGPGGFKSRNKANAAPSLASRIGVSKRHSSAGLRANPNNPRTSRVSQLPRTNSASQIDRGNRLYDGLQKAQSSQRNFDNQVNFDENRTSDGVEINIRGQAIPFVVIASNFAPGTTAADIEAVIAPIGGELISCRLISSAPTVIAELAFARKSGAEKVVDRFNNKRADGRLLYVYMKDGPPTKPAQQSQPAPQASGSRYARDDQDSMDVDDNSTHRDRYDDYSAPRDRGPSTARYGGRGQGTLVSDSMVRDRGGHSYRY</sequence>
<dbReference type="InterPro" id="IPR012677">
    <property type="entry name" value="Nucleotide-bd_a/b_plait_sf"/>
</dbReference>
<gene>
    <name evidence="2" type="ORF">M501DRAFT_966794</name>
</gene>
<feature type="compositionally biased region" description="Polar residues" evidence="1">
    <location>
        <begin position="75"/>
        <end position="97"/>
    </location>
</feature>
<feature type="compositionally biased region" description="Low complexity" evidence="1">
    <location>
        <begin position="222"/>
        <end position="235"/>
    </location>
</feature>
<protein>
    <recommendedName>
        <fullName evidence="4">RRM domain-containing protein</fullName>
    </recommendedName>
</protein>
<evidence type="ECO:0000256" key="1">
    <source>
        <dbReference type="SAM" id="MobiDB-lite"/>
    </source>
</evidence>
<comment type="caution">
    <text evidence="2">The sequence shown here is derived from an EMBL/GenBank/DDBJ whole genome shotgun (WGS) entry which is preliminary data.</text>
</comment>
<dbReference type="AlphaFoldDB" id="A0A9P4SIZ1"/>
<dbReference type="SUPFAM" id="SSF54928">
    <property type="entry name" value="RNA-binding domain, RBD"/>
    <property type="match status" value="1"/>
</dbReference>
<dbReference type="OrthoDB" id="5374349at2759"/>
<name>A0A9P4SIZ1_9PEZI</name>
<accession>A0A9P4SIZ1</accession>
<feature type="region of interest" description="Disordered" evidence="1">
    <location>
        <begin position="17"/>
        <end position="99"/>
    </location>
</feature>
<keyword evidence="3" id="KW-1185">Reference proteome</keyword>
<evidence type="ECO:0000313" key="2">
    <source>
        <dbReference type="EMBL" id="KAF2843392.1"/>
    </source>
</evidence>
<evidence type="ECO:0000313" key="3">
    <source>
        <dbReference type="Proteomes" id="UP000799429"/>
    </source>
</evidence>
<evidence type="ECO:0008006" key="4">
    <source>
        <dbReference type="Google" id="ProtNLM"/>
    </source>
</evidence>
<proteinExistence type="predicted"/>
<feature type="compositionally biased region" description="Basic and acidic residues" evidence="1">
    <location>
        <begin position="250"/>
        <end position="267"/>
    </location>
</feature>
<dbReference type="EMBL" id="MU006089">
    <property type="protein sequence ID" value="KAF2843392.1"/>
    <property type="molecule type" value="Genomic_DNA"/>
</dbReference>